<evidence type="ECO:0000313" key="3">
    <source>
        <dbReference type="Proteomes" id="UP000266723"/>
    </source>
</evidence>
<accession>A0ABQ7DW80</accession>
<organism evidence="2 3">
    <name type="scientific">Brassica cretica</name>
    <name type="common">Mustard</name>
    <dbReference type="NCBI Taxonomy" id="69181"/>
    <lineage>
        <taxon>Eukaryota</taxon>
        <taxon>Viridiplantae</taxon>
        <taxon>Streptophyta</taxon>
        <taxon>Embryophyta</taxon>
        <taxon>Tracheophyta</taxon>
        <taxon>Spermatophyta</taxon>
        <taxon>Magnoliopsida</taxon>
        <taxon>eudicotyledons</taxon>
        <taxon>Gunneridae</taxon>
        <taxon>Pentapetalae</taxon>
        <taxon>rosids</taxon>
        <taxon>malvids</taxon>
        <taxon>Brassicales</taxon>
        <taxon>Brassicaceae</taxon>
        <taxon>Brassiceae</taxon>
        <taxon>Brassica</taxon>
    </lineage>
</organism>
<comment type="caution">
    <text evidence="2">The sequence shown here is derived from an EMBL/GenBank/DDBJ whole genome shotgun (WGS) entry which is preliminary data.</text>
</comment>
<feature type="region of interest" description="Disordered" evidence="1">
    <location>
        <begin position="59"/>
        <end position="123"/>
    </location>
</feature>
<proteinExistence type="predicted"/>
<name>A0ABQ7DW80_BRACR</name>
<protein>
    <submittedName>
        <fullName evidence="2">Uncharacterized protein</fullName>
    </submittedName>
</protein>
<sequence length="167" mass="18337">MKIVVPCAVFKAESPIPPDKSMQFNSYIGVLDDPLHAETSHRGLRFRDEVDKGPAEAASIETNQIPSNGINKPTSIDATTSPSIDTVRVSEQKEFDVSGNLRGGDTTTRSDKSGGQKRGIGRREKESRVILSYHLFLAFQMVSENPECAADASHSHLQSFEHSLLLR</sequence>
<evidence type="ECO:0000313" key="2">
    <source>
        <dbReference type="EMBL" id="KAF3582319.1"/>
    </source>
</evidence>
<dbReference type="EMBL" id="QGKV02000649">
    <property type="protein sequence ID" value="KAF3582319.1"/>
    <property type="molecule type" value="Genomic_DNA"/>
</dbReference>
<gene>
    <name evidence="2" type="ORF">DY000_02030672</name>
</gene>
<keyword evidence="3" id="KW-1185">Reference proteome</keyword>
<feature type="compositionally biased region" description="Polar residues" evidence="1">
    <location>
        <begin position="60"/>
        <end position="84"/>
    </location>
</feature>
<reference evidence="2 3" key="1">
    <citation type="journal article" date="2020" name="BMC Genomics">
        <title>Intraspecific diversification of the crop wild relative Brassica cretica Lam. using demographic model selection.</title>
        <authorList>
            <person name="Kioukis A."/>
            <person name="Michalopoulou V.A."/>
            <person name="Briers L."/>
            <person name="Pirintsos S."/>
            <person name="Studholme D.J."/>
            <person name="Pavlidis P."/>
            <person name="Sarris P.F."/>
        </authorList>
    </citation>
    <scope>NUCLEOTIDE SEQUENCE [LARGE SCALE GENOMIC DNA]</scope>
    <source>
        <strain evidence="3">cv. PFS-1207/04</strain>
    </source>
</reference>
<evidence type="ECO:0000256" key="1">
    <source>
        <dbReference type="SAM" id="MobiDB-lite"/>
    </source>
</evidence>
<dbReference type="Proteomes" id="UP000266723">
    <property type="component" value="Unassembled WGS sequence"/>
</dbReference>